<comment type="function">
    <text evidence="4">Binds to the 23S rRNA.</text>
</comment>
<dbReference type="Proteomes" id="UP000176755">
    <property type="component" value="Unassembled WGS sequence"/>
</dbReference>
<dbReference type="Gene3D" id="3.100.10.10">
    <property type="match status" value="1"/>
</dbReference>
<feature type="region of interest" description="Disordered" evidence="6">
    <location>
        <begin position="1"/>
        <end position="39"/>
    </location>
</feature>
<sequence length="146" mass="16549">MQLHQLKPIHKPRKKRIVGRGGKKGTYSGRGTKGQKARESLNLKPLIRDLIKRYPKLRGHRQRSKIRIQKSVVLNLDVLEKNFKDEEKITPKTLLEKRIISKIKGDIPKVKILGDGEIKKPLIFEGCGVSKSAKEKIEKAGGKISL</sequence>
<proteinExistence type="inferred from homology"/>
<dbReference type="GO" id="GO:0019843">
    <property type="term" value="F:rRNA binding"/>
    <property type="evidence" value="ECO:0007669"/>
    <property type="project" value="UniProtKB-UniRule"/>
</dbReference>
<dbReference type="Pfam" id="PF00828">
    <property type="entry name" value="Ribosomal_L27A"/>
    <property type="match status" value="1"/>
</dbReference>
<gene>
    <name evidence="4" type="primary">rplO</name>
    <name evidence="8" type="ORF">A2175_00680</name>
</gene>
<comment type="similarity">
    <text evidence="1 4 5">Belongs to the universal ribosomal protein uL15 family.</text>
</comment>
<dbReference type="InterPro" id="IPR001196">
    <property type="entry name" value="Ribosomal_uL15_CS"/>
</dbReference>
<feature type="domain" description="Large ribosomal subunit protein uL15/eL18" evidence="7">
    <location>
        <begin position="73"/>
        <end position="144"/>
    </location>
</feature>
<dbReference type="PANTHER" id="PTHR12934:SF11">
    <property type="entry name" value="LARGE RIBOSOMAL SUBUNIT PROTEIN UL15M"/>
    <property type="match status" value="1"/>
</dbReference>
<evidence type="ECO:0000256" key="4">
    <source>
        <dbReference type="HAMAP-Rule" id="MF_01341"/>
    </source>
</evidence>
<dbReference type="AlphaFoldDB" id="A0A1G2DZ22"/>
<keyword evidence="3 4" id="KW-0687">Ribonucleoprotein</keyword>
<evidence type="ECO:0000256" key="2">
    <source>
        <dbReference type="ARBA" id="ARBA00022980"/>
    </source>
</evidence>
<dbReference type="STRING" id="1801663.A2175_00680"/>
<dbReference type="HAMAP" id="MF_01341">
    <property type="entry name" value="Ribosomal_uL15"/>
    <property type="match status" value="1"/>
</dbReference>
<protein>
    <recommendedName>
        <fullName evidence="4">Large ribosomal subunit protein uL15</fullName>
    </recommendedName>
</protein>
<accession>A0A1G2DZ22</accession>
<organism evidence="8 9">
    <name type="scientific">Candidatus Nealsonbacteria bacterium RBG_13_42_11</name>
    <dbReference type="NCBI Taxonomy" id="1801663"/>
    <lineage>
        <taxon>Bacteria</taxon>
        <taxon>Candidatus Nealsoniibacteriota</taxon>
    </lineage>
</organism>
<dbReference type="InterPro" id="IPR030878">
    <property type="entry name" value="Ribosomal_uL15"/>
</dbReference>
<evidence type="ECO:0000256" key="3">
    <source>
        <dbReference type="ARBA" id="ARBA00023274"/>
    </source>
</evidence>
<evidence type="ECO:0000313" key="9">
    <source>
        <dbReference type="Proteomes" id="UP000176755"/>
    </source>
</evidence>
<dbReference type="SUPFAM" id="SSF52080">
    <property type="entry name" value="Ribosomal proteins L15p and L18e"/>
    <property type="match status" value="1"/>
</dbReference>
<evidence type="ECO:0000256" key="5">
    <source>
        <dbReference type="RuleBase" id="RU003888"/>
    </source>
</evidence>
<dbReference type="EMBL" id="MHLY01000007">
    <property type="protein sequence ID" value="OGZ18785.1"/>
    <property type="molecule type" value="Genomic_DNA"/>
</dbReference>
<feature type="compositionally biased region" description="Basic residues" evidence="6">
    <location>
        <begin position="7"/>
        <end position="23"/>
    </location>
</feature>
<comment type="subunit">
    <text evidence="4">Part of the 50S ribosomal subunit.</text>
</comment>
<dbReference type="InterPro" id="IPR005749">
    <property type="entry name" value="Ribosomal_uL15_bac-type"/>
</dbReference>
<keyword evidence="4" id="KW-0699">rRNA-binding</keyword>
<evidence type="ECO:0000256" key="1">
    <source>
        <dbReference type="ARBA" id="ARBA00007320"/>
    </source>
</evidence>
<dbReference type="GO" id="GO:0022625">
    <property type="term" value="C:cytosolic large ribosomal subunit"/>
    <property type="evidence" value="ECO:0007669"/>
    <property type="project" value="TreeGrafter"/>
</dbReference>
<keyword evidence="2 4" id="KW-0689">Ribosomal protein</keyword>
<evidence type="ECO:0000256" key="6">
    <source>
        <dbReference type="SAM" id="MobiDB-lite"/>
    </source>
</evidence>
<evidence type="ECO:0000313" key="8">
    <source>
        <dbReference type="EMBL" id="OGZ18785.1"/>
    </source>
</evidence>
<dbReference type="InterPro" id="IPR036227">
    <property type="entry name" value="Ribosomal_uL15/eL18_sf"/>
</dbReference>
<name>A0A1G2DZ22_9BACT</name>
<dbReference type="GO" id="GO:0003735">
    <property type="term" value="F:structural constituent of ribosome"/>
    <property type="evidence" value="ECO:0007669"/>
    <property type="project" value="InterPro"/>
</dbReference>
<keyword evidence="4" id="KW-0694">RNA-binding</keyword>
<evidence type="ECO:0000259" key="7">
    <source>
        <dbReference type="Pfam" id="PF00828"/>
    </source>
</evidence>
<dbReference type="PROSITE" id="PS00475">
    <property type="entry name" value="RIBOSOMAL_L15"/>
    <property type="match status" value="1"/>
</dbReference>
<comment type="caution">
    <text evidence="8">The sequence shown here is derived from an EMBL/GenBank/DDBJ whole genome shotgun (WGS) entry which is preliminary data.</text>
</comment>
<dbReference type="InterPro" id="IPR021131">
    <property type="entry name" value="Ribosomal_uL15/eL18"/>
</dbReference>
<dbReference type="PANTHER" id="PTHR12934">
    <property type="entry name" value="50S RIBOSOMAL PROTEIN L15"/>
    <property type="match status" value="1"/>
</dbReference>
<dbReference type="GO" id="GO:0006412">
    <property type="term" value="P:translation"/>
    <property type="evidence" value="ECO:0007669"/>
    <property type="project" value="UniProtKB-UniRule"/>
</dbReference>
<reference evidence="8 9" key="1">
    <citation type="journal article" date="2016" name="Nat. Commun.">
        <title>Thousands of microbial genomes shed light on interconnected biogeochemical processes in an aquifer system.</title>
        <authorList>
            <person name="Anantharaman K."/>
            <person name="Brown C.T."/>
            <person name="Hug L.A."/>
            <person name="Sharon I."/>
            <person name="Castelle C.J."/>
            <person name="Probst A.J."/>
            <person name="Thomas B.C."/>
            <person name="Singh A."/>
            <person name="Wilkins M.J."/>
            <person name="Karaoz U."/>
            <person name="Brodie E.L."/>
            <person name="Williams K.H."/>
            <person name="Hubbard S.S."/>
            <person name="Banfield J.F."/>
        </authorList>
    </citation>
    <scope>NUCLEOTIDE SEQUENCE [LARGE SCALE GENOMIC DNA]</scope>
</reference>